<feature type="binding site" evidence="2">
    <location>
        <position position="140"/>
    </location>
    <ligand>
        <name>Fe cation</name>
        <dbReference type="ChEBI" id="CHEBI:24875"/>
    </ligand>
</feature>
<dbReference type="AlphaFoldDB" id="A0A0B5DX32"/>
<organism evidence="3 4">
    <name type="scientific">Celeribacter indicus</name>
    <dbReference type="NCBI Taxonomy" id="1208324"/>
    <lineage>
        <taxon>Bacteria</taxon>
        <taxon>Pseudomonadati</taxon>
        <taxon>Pseudomonadota</taxon>
        <taxon>Alphaproteobacteria</taxon>
        <taxon>Rhodobacterales</taxon>
        <taxon>Roseobacteraceae</taxon>
        <taxon>Celeribacter</taxon>
    </lineage>
</organism>
<evidence type="ECO:0000256" key="1">
    <source>
        <dbReference type="ARBA" id="ARBA00010759"/>
    </source>
</evidence>
<dbReference type="InterPro" id="IPR036821">
    <property type="entry name" value="Peptide_deformylase_sf"/>
</dbReference>
<keyword evidence="2" id="KW-0408">Iron</keyword>
<dbReference type="GO" id="GO:0046872">
    <property type="term" value="F:metal ion binding"/>
    <property type="evidence" value="ECO:0007669"/>
    <property type="project" value="UniProtKB-KW"/>
</dbReference>
<accession>A0A0B5DX32</accession>
<comment type="cofactor">
    <cofactor evidence="2">
        <name>Fe(2+)</name>
        <dbReference type="ChEBI" id="CHEBI:29033"/>
    </cofactor>
    <text evidence="2">Binds 1 Fe(2+) ion.</text>
</comment>
<dbReference type="Gene3D" id="3.90.45.10">
    <property type="entry name" value="Peptide deformylase"/>
    <property type="match status" value="1"/>
</dbReference>
<dbReference type="PIRSF" id="PIRSF004749">
    <property type="entry name" value="Pep_def"/>
    <property type="match status" value="1"/>
</dbReference>
<dbReference type="KEGG" id="cid:P73_0591"/>
<dbReference type="EMBL" id="CP004393">
    <property type="protein sequence ID" value="AJE45306.1"/>
    <property type="molecule type" value="Genomic_DNA"/>
</dbReference>
<dbReference type="GO" id="GO:0042586">
    <property type="term" value="F:peptide deformylase activity"/>
    <property type="evidence" value="ECO:0007669"/>
    <property type="project" value="UniProtKB-UniRule"/>
</dbReference>
<dbReference type="HAMAP" id="MF_00163">
    <property type="entry name" value="Pep_deformylase"/>
    <property type="match status" value="1"/>
</dbReference>
<keyword evidence="4" id="KW-1185">Reference proteome</keyword>
<dbReference type="OrthoDB" id="9804313at2"/>
<evidence type="ECO:0000256" key="2">
    <source>
        <dbReference type="HAMAP-Rule" id="MF_00163"/>
    </source>
</evidence>
<proteinExistence type="inferred from homology"/>
<comment type="catalytic activity">
    <reaction evidence="2">
        <text>N-terminal N-formyl-L-methionyl-[peptide] + H2O = N-terminal L-methionyl-[peptide] + formate</text>
        <dbReference type="Rhea" id="RHEA:24420"/>
        <dbReference type="Rhea" id="RHEA-COMP:10639"/>
        <dbReference type="Rhea" id="RHEA-COMP:10640"/>
        <dbReference type="ChEBI" id="CHEBI:15377"/>
        <dbReference type="ChEBI" id="CHEBI:15740"/>
        <dbReference type="ChEBI" id="CHEBI:49298"/>
        <dbReference type="ChEBI" id="CHEBI:64731"/>
        <dbReference type="EC" id="3.5.1.88"/>
    </reaction>
</comment>
<comment type="function">
    <text evidence="2">Removes the formyl group from the N-terminal Met of newly synthesized proteins. Requires at least a dipeptide for an efficient rate of reaction. N-terminal L-methionine is a prerequisite for activity but the enzyme has broad specificity at other positions.</text>
</comment>
<dbReference type="PRINTS" id="PR01576">
    <property type="entry name" value="PDEFORMYLASE"/>
</dbReference>
<dbReference type="CDD" id="cd00487">
    <property type="entry name" value="Pep_deformylase"/>
    <property type="match status" value="1"/>
</dbReference>
<dbReference type="SUPFAM" id="SSF56420">
    <property type="entry name" value="Peptide deformylase"/>
    <property type="match status" value="1"/>
</dbReference>
<dbReference type="HOGENOM" id="CLU_061901_2_0_5"/>
<protein>
    <recommendedName>
        <fullName evidence="2">Peptide deformylase</fullName>
        <shortName evidence="2">PDF</shortName>
        <ecNumber evidence="2">3.5.1.88</ecNumber>
    </recommendedName>
    <alternativeName>
        <fullName evidence="2">Polypeptide deformylase</fullName>
    </alternativeName>
</protein>
<dbReference type="NCBIfam" id="TIGR00079">
    <property type="entry name" value="pept_deformyl"/>
    <property type="match status" value="1"/>
</dbReference>
<dbReference type="NCBIfam" id="NF001159">
    <property type="entry name" value="PRK00150.1-3"/>
    <property type="match status" value="1"/>
</dbReference>
<dbReference type="EC" id="3.5.1.88" evidence="2"/>
<reference evidence="3 4" key="1">
    <citation type="journal article" date="2014" name="Int. J. Syst. Evol. Microbiol.">
        <title>Celeribacter indicus sp. nov., a polycyclic aromatic hydrocarbon-degrading bacterium from deep-sea sediment and reclassification of Huaishuia halophila as Celeribacter halophilus comb. nov.</title>
        <authorList>
            <person name="Lai Q."/>
            <person name="Cao J."/>
            <person name="Yuan J."/>
            <person name="Li F."/>
            <person name="Shao Z."/>
        </authorList>
    </citation>
    <scope>NUCLEOTIDE SEQUENCE [LARGE SCALE GENOMIC DNA]</scope>
    <source>
        <strain evidence="3">P73</strain>
    </source>
</reference>
<keyword evidence="2" id="KW-0648">Protein biosynthesis</keyword>
<dbReference type="PANTHER" id="PTHR10458:SF22">
    <property type="entry name" value="PEPTIDE DEFORMYLASE"/>
    <property type="match status" value="1"/>
</dbReference>
<sequence length="163" mass="18093">MAVREIVLWPDVRLSTACAPVAAITDDIRALVSDMFETMYHAPGRGLAAPQVGVMSRLFVMDATWKEGERTPFVAINPEILSVSEETCEMDEACLSIPGVTAAVTRPAGVALRWTDLDGTRQERAFAGTEARIVQHEADHLDGRVHFDRLDPKTRARLEEIYR</sequence>
<feature type="binding site" evidence="2">
    <location>
        <position position="136"/>
    </location>
    <ligand>
        <name>Fe cation</name>
        <dbReference type="ChEBI" id="CHEBI:24875"/>
    </ligand>
</feature>
<dbReference type="GO" id="GO:0006412">
    <property type="term" value="P:translation"/>
    <property type="evidence" value="ECO:0007669"/>
    <property type="project" value="UniProtKB-UniRule"/>
</dbReference>
<gene>
    <name evidence="2" type="primary">def</name>
    <name evidence="3" type="ORF">P73_0591</name>
</gene>
<keyword evidence="2" id="KW-0479">Metal-binding</keyword>
<dbReference type="PANTHER" id="PTHR10458">
    <property type="entry name" value="PEPTIDE DEFORMYLASE"/>
    <property type="match status" value="1"/>
</dbReference>
<evidence type="ECO:0000313" key="3">
    <source>
        <dbReference type="EMBL" id="AJE45306.1"/>
    </source>
</evidence>
<evidence type="ECO:0000313" key="4">
    <source>
        <dbReference type="Proteomes" id="UP000031521"/>
    </source>
</evidence>
<dbReference type="InterPro" id="IPR023635">
    <property type="entry name" value="Peptide_deformylase"/>
</dbReference>
<dbReference type="RefSeq" id="WP_043868394.1">
    <property type="nucleotide sequence ID" value="NZ_CP004393.1"/>
</dbReference>
<keyword evidence="2" id="KW-0378">Hydrolase</keyword>
<dbReference type="Proteomes" id="UP000031521">
    <property type="component" value="Chromosome"/>
</dbReference>
<dbReference type="Pfam" id="PF01327">
    <property type="entry name" value="Pep_deformylase"/>
    <property type="match status" value="1"/>
</dbReference>
<comment type="similarity">
    <text evidence="1 2">Belongs to the polypeptide deformylase family.</text>
</comment>
<dbReference type="STRING" id="1208324.P73_0591"/>
<feature type="active site" evidence="2">
    <location>
        <position position="137"/>
    </location>
</feature>
<feature type="binding site" evidence="2">
    <location>
        <position position="94"/>
    </location>
    <ligand>
        <name>Fe cation</name>
        <dbReference type="ChEBI" id="CHEBI:24875"/>
    </ligand>
</feature>
<name>A0A0B5DX32_9RHOB</name>